<dbReference type="RefSeq" id="WP_184393177.1">
    <property type="nucleotide sequence ID" value="NZ_BAAAJD010000014.1"/>
</dbReference>
<protein>
    <recommendedName>
        <fullName evidence="4">Alpha/beta hydrolase</fullName>
    </recommendedName>
</protein>
<evidence type="ECO:0000313" key="2">
    <source>
        <dbReference type="EMBL" id="MBB5433427.1"/>
    </source>
</evidence>
<reference evidence="2 3" key="1">
    <citation type="submission" date="2020-08" db="EMBL/GenBank/DDBJ databases">
        <title>Sequencing the genomes of 1000 actinobacteria strains.</title>
        <authorList>
            <person name="Klenk H.-P."/>
        </authorList>
    </citation>
    <scope>NUCLEOTIDE SEQUENCE [LARGE SCALE GENOMIC DNA]</scope>
    <source>
        <strain evidence="2 3">DSM 44551</strain>
    </source>
</reference>
<proteinExistence type="predicted"/>
<evidence type="ECO:0000313" key="3">
    <source>
        <dbReference type="Proteomes" id="UP000572635"/>
    </source>
</evidence>
<name>A0A7W8QMY3_9ACTN</name>
<keyword evidence="3" id="KW-1185">Reference proteome</keyword>
<evidence type="ECO:0008006" key="4">
    <source>
        <dbReference type="Google" id="ProtNLM"/>
    </source>
</evidence>
<organism evidence="2 3">
    <name type="scientific">Nocardiopsis composta</name>
    <dbReference type="NCBI Taxonomy" id="157465"/>
    <lineage>
        <taxon>Bacteria</taxon>
        <taxon>Bacillati</taxon>
        <taxon>Actinomycetota</taxon>
        <taxon>Actinomycetes</taxon>
        <taxon>Streptosporangiales</taxon>
        <taxon>Nocardiopsidaceae</taxon>
        <taxon>Nocardiopsis</taxon>
    </lineage>
</organism>
<sequence length="192" mass="18878">MSPGPPQAAAPVLLPGGPGDGGVLRALAGGLGDPLVVDPPEGGGPPYAARYVAAASLRIAAAAPEAPLLVAVGEAGPLAAAIGAAQRAAHRPPAGYVLVDALMPAPGGTTRDELRAAQNPELPADPQAPPGYRTEPLPQVGDWPDAPCGYLLTDPRHAPTARLAGLRGWPVADATAPGADPAAALAGLIARL</sequence>
<comment type="caution">
    <text evidence="2">The sequence shown here is derived from an EMBL/GenBank/DDBJ whole genome shotgun (WGS) entry which is preliminary data.</text>
</comment>
<evidence type="ECO:0000256" key="1">
    <source>
        <dbReference type="SAM" id="MobiDB-lite"/>
    </source>
</evidence>
<gene>
    <name evidence="2" type="ORF">HDA36_003511</name>
</gene>
<accession>A0A7W8QMY3</accession>
<dbReference type="Proteomes" id="UP000572635">
    <property type="component" value="Unassembled WGS sequence"/>
</dbReference>
<feature type="region of interest" description="Disordered" evidence="1">
    <location>
        <begin position="120"/>
        <end position="140"/>
    </location>
</feature>
<dbReference type="EMBL" id="JACHDB010000001">
    <property type="protein sequence ID" value="MBB5433427.1"/>
    <property type="molecule type" value="Genomic_DNA"/>
</dbReference>
<dbReference type="AlphaFoldDB" id="A0A7W8QMY3"/>